<feature type="region of interest" description="Disordered" evidence="5">
    <location>
        <begin position="1"/>
        <end position="117"/>
    </location>
</feature>
<evidence type="ECO:0000256" key="3">
    <source>
        <dbReference type="ARBA" id="ARBA00022664"/>
    </source>
</evidence>
<dbReference type="InterPro" id="IPR007854">
    <property type="entry name" value="Fip1_dom"/>
</dbReference>
<feature type="region of interest" description="Disordered" evidence="5">
    <location>
        <begin position="317"/>
        <end position="360"/>
    </location>
</feature>
<comment type="similarity">
    <text evidence="2">Belongs to the FIP1 family.</text>
</comment>
<evidence type="ECO:0000313" key="7">
    <source>
        <dbReference type="EMBL" id="JAQ18418.1"/>
    </source>
</evidence>
<feature type="compositionally biased region" description="Pro residues" evidence="5">
    <location>
        <begin position="41"/>
        <end position="55"/>
    </location>
</feature>
<evidence type="ECO:0000256" key="4">
    <source>
        <dbReference type="ARBA" id="ARBA00023242"/>
    </source>
</evidence>
<feature type="compositionally biased region" description="Polar residues" evidence="5">
    <location>
        <begin position="376"/>
        <end position="385"/>
    </location>
</feature>
<feature type="region of interest" description="Disordered" evidence="5">
    <location>
        <begin position="376"/>
        <end position="505"/>
    </location>
</feature>
<dbReference type="InterPro" id="IPR051187">
    <property type="entry name" value="Pre-mRNA_3'-end_processing_reg"/>
</dbReference>
<feature type="compositionally biased region" description="Basic residues" evidence="5">
    <location>
        <begin position="472"/>
        <end position="497"/>
    </location>
</feature>
<organism evidence="7">
    <name type="scientific">Lygus hesperus</name>
    <name type="common">Western plant bug</name>
    <dbReference type="NCBI Taxonomy" id="30085"/>
    <lineage>
        <taxon>Eukaryota</taxon>
        <taxon>Metazoa</taxon>
        <taxon>Ecdysozoa</taxon>
        <taxon>Arthropoda</taxon>
        <taxon>Hexapoda</taxon>
        <taxon>Insecta</taxon>
        <taxon>Pterygota</taxon>
        <taxon>Neoptera</taxon>
        <taxon>Paraneoptera</taxon>
        <taxon>Hemiptera</taxon>
        <taxon>Heteroptera</taxon>
        <taxon>Panheteroptera</taxon>
        <taxon>Cimicomorpha</taxon>
        <taxon>Miridae</taxon>
        <taxon>Mirini</taxon>
        <taxon>Lygus</taxon>
    </lineage>
</organism>
<evidence type="ECO:0000256" key="1">
    <source>
        <dbReference type="ARBA" id="ARBA00004123"/>
    </source>
</evidence>
<protein>
    <submittedName>
        <fullName evidence="7">Pre-mRNA 3'-end-processing factor FIP1</fullName>
    </submittedName>
</protein>
<feature type="compositionally biased region" description="Basic and acidic residues" evidence="5">
    <location>
        <begin position="31"/>
        <end position="40"/>
    </location>
</feature>
<gene>
    <name evidence="7" type="primary">fip1l1_0</name>
    <name evidence="7" type="ORF">g.55900</name>
</gene>
<evidence type="ECO:0000256" key="5">
    <source>
        <dbReference type="SAM" id="MobiDB-lite"/>
    </source>
</evidence>
<evidence type="ECO:0000259" key="6">
    <source>
        <dbReference type="Pfam" id="PF05182"/>
    </source>
</evidence>
<dbReference type="EMBL" id="GDHC01000211">
    <property type="protein sequence ID" value="JAQ18418.1"/>
    <property type="molecule type" value="Transcribed_RNA"/>
</dbReference>
<reference evidence="7" key="1">
    <citation type="journal article" date="2016" name="Gigascience">
        <title>De novo construction of an expanded transcriptome assembly for the western tarnished plant bug, Lygus hesperus.</title>
        <authorList>
            <person name="Tassone E.E."/>
            <person name="Geib S.M."/>
            <person name="Hall B."/>
            <person name="Fabrick J.A."/>
            <person name="Brent C.S."/>
            <person name="Hull J.J."/>
        </authorList>
    </citation>
    <scope>NUCLEOTIDE SEQUENCE</scope>
</reference>
<evidence type="ECO:0000256" key="2">
    <source>
        <dbReference type="ARBA" id="ARBA00007459"/>
    </source>
</evidence>
<accession>A0A146MF50</accession>
<dbReference type="GO" id="GO:0006397">
    <property type="term" value="P:mRNA processing"/>
    <property type="evidence" value="ECO:0007669"/>
    <property type="project" value="UniProtKB-KW"/>
</dbReference>
<sequence length="505" mass="55483">MGDQDDSMNEDSWLYGDGDGVAPPGTNGEIPRLEMDEPKGSPEPPPPAEEPPGTLPEPVKQDEEPPEDTELPRPPGEEDILPAPGTTEPAPPGEDSPKEGDEEGEEDDDDEDSDDDIHVTIGNIKTAPPQYPNINKMRGAVLSSGVDKISKSGKFSIEEFESIGSINGVQAHEFSIDALEEKPWRKPGADITDYFNYGFNEDTWRAYCERQKTLRIHESGVGLGGLGVPRNPVSISVMNEVKHGGGGLPSMGVPPPMIPSAVVPARKTTPIVMAGGRRSTSVIDVIGGGIASRRTTDSPPKENVIQVMSSERRDFRKSFDMSVPPPGFDAPPPGVAPPPVMPRSALPHHNRSYPPPHGGYGGEYYGDVDYYSGNFEPTQEMQSWGGSEARNSRRDRRSARGSSNSPHKRSDRHARGGSTSKDELPGGITIKQEPIDKGYKETRERDRDRSERHKERSHRHRSRSRSPDRERRSSRKHKSRSRSPGHRSHKKKKSKKSDKRDTGSD</sequence>
<dbReference type="AlphaFoldDB" id="A0A146MF50"/>
<keyword evidence="3" id="KW-0507">mRNA processing</keyword>
<feature type="compositionally biased region" description="Basic and acidic residues" evidence="5">
    <location>
        <begin position="433"/>
        <end position="454"/>
    </location>
</feature>
<dbReference type="PANTHER" id="PTHR13484">
    <property type="entry name" value="FIP1-LIKE 1 PROTEIN"/>
    <property type="match status" value="1"/>
</dbReference>
<name>A0A146MF50_LYGHE</name>
<dbReference type="Pfam" id="PF05182">
    <property type="entry name" value="Fip1"/>
    <property type="match status" value="1"/>
</dbReference>
<feature type="compositionally biased region" description="Basic residues" evidence="5">
    <location>
        <begin position="455"/>
        <end position="464"/>
    </location>
</feature>
<feature type="domain" description="Pre-mRNA polyadenylation factor Fip1" evidence="6">
    <location>
        <begin position="174"/>
        <end position="215"/>
    </location>
</feature>
<dbReference type="GO" id="GO:0005847">
    <property type="term" value="C:mRNA cleavage and polyadenylation specificity factor complex"/>
    <property type="evidence" value="ECO:0007669"/>
    <property type="project" value="TreeGrafter"/>
</dbReference>
<keyword evidence="4" id="KW-0539">Nucleus</keyword>
<feature type="compositionally biased region" description="Acidic residues" evidence="5">
    <location>
        <begin position="100"/>
        <end position="115"/>
    </location>
</feature>
<feature type="compositionally biased region" description="Pro residues" evidence="5">
    <location>
        <begin position="323"/>
        <end position="341"/>
    </location>
</feature>
<dbReference type="PANTHER" id="PTHR13484:SF0">
    <property type="entry name" value="PRE-MRNA 3'-END-PROCESSING FACTOR FIP1"/>
    <property type="match status" value="1"/>
</dbReference>
<comment type="subcellular location">
    <subcellularLocation>
        <location evidence="1">Nucleus</location>
    </subcellularLocation>
</comment>
<proteinExistence type="inferred from homology"/>